<dbReference type="SUPFAM" id="SSF52172">
    <property type="entry name" value="CheY-like"/>
    <property type="match status" value="1"/>
</dbReference>
<accession>A0A0R2PTY0</accession>
<comment type="caution">
    <text evidence="7">The sequence shown here is derived from an EMBL/GenBank/DDBJ whole genome shotgun (WGS) entry which is preliminary data.</text>
</comment>
<evidence type="ECO:0000313" key="8">
    <source>
        <dbReference type="Proteomes" id="UP000050874"/>
    </source>
</evidence>
<dbReference type="PANTHER" id="PTHR45138">
    <property type="entry name" value="REGULATORY COMPONENTS OF SENSORY TRANSDUCTION SYSTEM"/>
    <property type="match status" value="1"/>
</dbReference>
<evidence type="ECO:0000259" key="5">
    <source>
        <dbReference type="PROSITE" id="PS50110"/>
    </source>
</evidence>
<evidence type="ECO:0000313" key="7">
    <source>
        <dbReference type="EMBL" id="KRO41276.1"/>
    </source>
</evidence>
<proteinExistence type="predicted"/>
<dbReference type="Pfam" id="PF00512">
    <property type="entry name" value="HisKA"/>
    <property type="match status" value="1"/>
</dbReference>
<dbReference type="GO" id="GO:0052621">
    <property type="term" value="F:diguanylate cyclase activity"/>
    <property type="evidence" value="ECO:0007669"/>
    <property type="project" value="UniProtKB-EC"/>
</dbReference>
<dbReference type="InterPro" id="IPR000160">
    <property type="entry name" value="GGDEF_dom"/>
</dbReference>
<dbReference type="GO" id="GO:1902201">
    <property type="term" value="P:negative regulation of bacterial-type flagellum-dependent cell motility"/>
    <property type="evidence" value="ECO:0007669"/>
    <property type="project" value="TreeGrafter"/>
</dbReference>
<gene>
    <name evidence="7" type="ORF">ABR63_08515</name>
</gene>
<name>A0A0R2PTY0_9GAMM</name>
<protein>
    <recommendedName>
        <fullName evidence="9">Diguanylate cyclase</fullName>
    </recommendedName>
</protein>
<comment type="cofactor">
    <cofactor evidence="2">
        <name>Mg(2+)</name>
        <dbReference type="ChEBI" id="CHEBI:18420"/>
    </cofactor>
</comment>
<evidence type="ECO:0000259" key="6">
    <source>
        <dbReference type="PROSITE" id="PS50887"/>
    </source>
</evidence>
<evidence type="ECO:0000256" key="4">
    <source>
        <dbReference type="PROSITE-ProRule" id="PRU00169"/>
    </source>
</evidence>
<keyword evidence="4" id="KW-0597">Phosphoprotein</keyword>
<dbReference type="PANTHER" id="PTHR45138:SF9">
    <property type="entry name" value="DIGUANYLATE CYCLASE DGCM-RELATED"/>
    <property type="match status" value="1"/>
</dbReference>
<dbReference type="SMART" id="SM00388">
    <property type="entry name" value="HisKA"/>
    <property type="match status" value="1"/>
</dbReference>
<dbReference type="NCBIfam" id="TIGR00254">
    <property type="entry name" value="GGDEF"/>
    <property type="match status" value="1"/>
</dbReference>
<dbReference type="CDD" id="cd01949">
    <property type="entry name" value="GGDEF"/>
    <property type="match status" value="1"/>
</dbReference>
<dbReference type="SUPFAM" id="SSF55073">
    <property type="entry name" value="Nucleotide cyclase"/>
    <property type="match status" value="1"/>
</dbReference>
<dbReference type="SMART" id="SM00448">
    <property type="entry name" value="REC"/>
    <property type="match status" value="1"/>
</dbReference>
<evidence type="ECO:0008006" key="9">
    <source>
        <dbReference type="Google" id="ProtNLM"/>
    </source>
</evidence>
<comment type="catalytic activity">
    <reaction evidence="3">
        <text>2 GTP = 3',3'-c-di-GMP + 2 diphosphate</text>
        <dbReference type="Rhea" id="RHEA:24898"/>
        <dbReference type="ChEBI" id="CHEBI:33019"/>
        <dbReference type="ChEBI" id="CHEBI:37565"/>
        <dbReference type="ChEBI" id="CHEBI:58805"/>
        <dbReference type="EC" id="2.7.7.65"/>
    </reaction>
</comment>
<organism evidence="7 8">
    <name type="scientific">SAR86 cluster bacterium BACL1 MAG-120920-bin57</name>
    <dbReference type="NCBI Taxonomy" id="1655571"/>
    <lineage>
        <taxon>Bacteria</taxon>
        <taxon>Pseudomonadati</taxon>
        <taxon>Pseudomonadota</taxon>
        <taxon>Gammaproteobacteria</taxon>
        <taxon>SAR86 cluster</taxon>
    </lineage>
</organism>
<dbReference type="GO" id="GO:0043709">
    <property type="term" value="P:cell adhesion involved in single-species biofilm formation"/>
    <property type="evidence" value="ECO:0007669"/>
    <property type="project" value="TreeGrafter"/>
</dbReference>
<dbReference type="Gene3D" id="3.30.70.270">
    <property type="match status" value="1"/>
</dbReference>
<dbReference type="CDD" id="cd00082">
    <property type="entry name" value="HisKA"/>
    <property type="match status" value="1"/>
</dbReference>
<evidence type="ECO:0000256" key="3">
    <source>
        <dbReference type="ARBA" id="ARBA00034247"/>
    </source>
</evidence>
<dbReference type="SUPFAM" id="SSF47384">
    <property type="entry name" value="Homodimeric domain of signal transducing histidine kinase"/>
    <property type="match status" value="1"/>
</dbReference>
<evidence type="ECO:0000256" key="1">
    <source>
        <dbReference type="ARBA" id="ARBA00000085"/>
    </source>
</evidence>
<dbReference type="PROSITE" id="PS50110">
    <property type="entry name" value="RESPONSE_REGULATORY"/>
    <property type="match status" value="1"/>
</dbReference>
<dbReference type="Pfam" id="PF00072">
    <property type="entry name" value="Response_reg"/>
    <property type="match status" value="1"/>
</dbReference>
<dbReference type="Gene3D" id="1.10.287.130">
    <property type="match status" value="1"/>
</dbReference>
<comment type="catalytic activity">
    <reaction evidence="1">
        <text>ATP + protein L-histidine = ADP + protein N-phospho-L-histidine.</text>
        <dbReference type="EC" id="2.7.13.3"/>
    </reaction>
</comment>
<dbReference type="InterPro" id="IPR029787">
    <property type="entry name" value="Nucleotide_cyclase"/>
</dbReference>
<evidence type="ECO:0000256" key="2">
    <source>
        <dbReference type="ARBA" id="ARBA00001946"/>
    </source>
</evidence>
<dbReference type="FunFam" id="3.30.70.270:FF:000001">
    <property type="entry name" value="Diguanylate cyclase domain protein"/>
    <property type="match status" value="1"/>
</dbReference>
<dbReference type="PROSITE" id="PS50887">
    <property type="entry name" value="GGDEF"/>
    <property type="match status" value="1"/>
</dbReference>
<dbReference type="Pfam" id="PF00990">
    <property type="entry name" value="GGDEF"/>
    <property type="match status" value="1"/>
</dbReference>
<dbReference type="GO" id="GO:0005886">
    <property type="term" value="C:plasma membrane"/>
    <property type="evidence" value="ECO:0007669"/>
    <property type="project" value="TreeGrafter"/>
</dbReference>
<dbReference type="InterPro" id="IPR001789">
    <property type="entry name" value="Sig_transdc_resp-reg_receiver"/>
</dbReference>
<dbReference type="InterPro" id="IPR003661">
    <property type="entry name" value="HisK_dim/P_dom"/>
</dbReference>
<dbReference type="GO" id="GO:0000155">
    <property type="term" value="F:phosphorelay sensor kinase activity"/>
    <property type="evidence" value="ECO:0007669"/>
    <property type="project" value="InterPro"/>
</dbReference>
<dbReference type="SMART" id="SM00267">
    <property type="entry name" value="GGDEF"/>
    <property type="match status" value="1"/>
</dbReference>
<feature type="modified residue" description="4-aspartylphosphate" evidence="4">
    <location>
        <position position="240"/>
    </location>
</feature>
<reference evidence="8" key="1">
    <citation type="submission" date="2015-10" db="EMBL/GenBank/DDBJ databases">
        <title>Metagenome-Assembled Genomes uncover a global brackish microbiome.</title>
        <authorList>
            <person name="Hugerth L.W."/>
            <person name="Larsson J."/>
            <person name="Alneberg J."/>
            <person name="Lindh M.V."/>
            <person name="Legrand C."/>
            <person name="Pinhassi J."/>
            <person name="Andersson A."/>
        </authorList>
    </citation>
    <scope>NUCLEOTIDE SEQUENCE [LARGE SCALE GENOMIC DNA]</scope>
</reference>
<dbReference type="InterPro" id="IPR036097">
    <property type="entry name" value="HisK_dim/P_sf"/>
</dbReference>
<sequence>MDKLTPKETSKGAEEIVLTQIKQDFITPANAIFDYVDMVEKVLNDLELVSEDEISQIKASCSKLIDQYDEAFILNTGVNASTNKKSPEEYSELRHNLRTPLNAIIGYSEILMEDYEDDLEQGAIDDFQQIINLARDTEKAIEKFVDYIRGESIDLNDDNATSQLENAESLFKSLGDIEYSITLSDEIKQSDILIVDDNITNCEVLRRRLSMEGLKCRTAYDGNTAITEVFRKTPDLILLDVILPDINGLELLKMFRKEHSSESLPVIMVSAFNDVDSISKCIQLGAQDYLPKPINGTILLAKVVASLERKFWREREKELVDKLHIQATTDQLTGIFNRRVVFEALDDAMENANKAQDREFTTIMFDIDFFKHVNDTYGHAGGDAVLISFAQLLRNEITSPNIVGRIGGEEFLAILYLNEDQALEFCKKLIKKINSNLVNFDGTDIKISSSGGVAFSSETSTSADLTNKADERLYEAKKSGRNRFQFINSELVGD</sequence>
<dbReference type="InterPro" id="IPR050469">
    <property type="entry name" value="Diguanylate_Cyclase"/>
</dbReference>
<dbReference type="Proteomes" id="UP000050874">
    <property type="component" value="Unassembled WGS sequence"/>
</dbReference>
<dbReference type="EMBL" id="LIAV01000011">
    <property type="protein sequence ID" value="KRO41276.1"/>
    <property type="molecule type" value="Genomic_DNA"/>
</dbReference>
<feature type="domain" description="GGDEF" evidence="6">
    <location>
        <begin position="358"/>
        <end position="489"/>
    </location>
</feature>
<dbReference type="Gene3D" id="3.40.50.2300">
    <property type="match status" value="1"/>
</dbReference>
<dbReference type="InterPro" id="IPR043128">
    <property type="entry name" value="Rev_trsase/Diguanyl_cyclase"/>
</dbReference>
<dbReference type="InterPro" id="IPR011006">
    <property type="entry name" value="CheY-like_superfamily"/>
</dbReference>
<dbReference type="AlphaFoldDB" id="A0A0R2PTY0"/>
<feature type="domain" description="Response regulatory" evidence="5">
    <location>
        <begin position="191"/>
        <end position="307"/>
    </location>
</feature>